<feature type="domain" description="ABC transmembrane type-1" evidence="8">
    <location>
        <begin position="126"/>
        <end position="335"/>
    </location>
</feature>
<dbReference type="InterPro" id="IPR035906">
    <property type="entry name" value="MetI-like_sf"/>
</dbReference>
<proteinExistence type="inferred from homology"/>
<accession>A0A917DBU6</accession>
<reference evidence="9" key="2">
    <citation type="submission" date="2020-09" db="EMBL/GenBank/DDBJ databases">
        <authorList>
            <person name="Sun Q."/>
            <person name="Zhou Y."/>
        </authorList>
    </citation>
    <scope>NUCLEOTIDE SEQUENCE</scope>
    <source>
        <strain evidence="9">CGMCC 1.15493</strain>
    </source>
</reference>
<dbReference type="PROSITE" id="PS50928">
    <property type="entry name" value="ABC_TM1"/>
    <property type="match status" value="1"/>
</dbReference>
<gene>
    <name evidence="9" type="ORF">GCM10011335_28060</name>
</gene>
<evidence type="ECO:0000256" key="2">
    <source>
        <dbReference type="ARBA" id="ARBA00022448"/>
    </source>
</evidence>
<feature type="transmembrane region" description="Helical" evidence="7">
    <location>
        <begin position="208"/>
        <end position="228"/>
    </location>
</feature>
<keyword evidence="2 7" id="KW-0813">Transport</keyword>
<dbReference type="GO" id="GO:0005886">
    <property type="term" value="C:plasma membrane"/>
    <property type="evidence" value="ECO:0007669"/>
    <property type="project" value="UniProtKB-SubCell"/>
</dbReference>
<evidence type="ECO:0000256" key="4">
    <source>
        <dbReference type="ARBA" id="ARBA00022692"/>
    </source>
</evidence>
<sequence length="344" mass="37557">MRRVGSSRSAAGIACGRFRRPHPFLRPRGPGMLAYFVRRVLAAIPVMVVVALFVFLLLRLTPGDPAAIIAGDMATPQQLDDIREALGLNQPLTTQFVTWSAQLLTGDFGTSLISKTPVTTLIGQRLEPTISLALLTMALTILISVPLGVLAAWKHGSWIDNLVMTICVVGFSIPIFVIGYILIQIFALDLKWLPVQGFRSVFEGFGPFLQRAILPALTLASIYIALIARMTRAAMLDVLGEDYVRTARAKGLDERKVLFRHALRNAAVPILTVIGTGFALMISGVVVTESVFNIPGLGRLTVDAILARDYPVIQGLILFTSGIYVAINLLIDLSYAFLDPRIRY</sequence>
<keyword evidence="3" id="KW-1003">Cell membrane</keyword>
<dbReference type="PANTHER" id="PTHR43163">
    <property type="entry name" value="DIPEPTIDE TRANSPORT SYSTEM PERMEASE PROTEIN DPPB-RELATED"/>
    <property type="match status" value="1"/>
</dbReference>
<dbReference type="Pfam" id="PF00528">
    <property type="entry name" value="BPD_transp_1"/>
    <property type="match status" value="1"/>
</dbReference>
<dbReference type="Pfam" id="PF19300">
    <property type="entry name" value="BPD_transp_1_N"/>
    <property type="match status" value="1"/>
</dbReference>
<dbReference type="Proteomes" id="UP000613160">
    <property type="component" value="Unassembled WGS sequence"/>
</dbReference>
<feature type="transmembrane region" description="Helical" evidence="7">
    <location>
        <begin position="266"/>
        <end position="292"/>
    </location>
</feature>
<reference evidence="9" key="1">
    <citation type="journal article" date="2014" name="Int. J. Syst. Evol. Microbiol.">
        <title>Complete genome sequence of Corynebacterium casei LMG S-19264T (=DSM 44701T), isolated from a smear-ripened cheese.</title>
        <authorList>
            <consortium name="US DOE Joint Genome Institute (JGI-PGF)"/>
            <person name="Walter F."/>
            <person name="Albersmeier A."/>
            <person name="Kalinowski J."/>
            <person name="Ruckert C."/>
        </authorList>
    </citation>
    <scope>NUCLEOTIDE SEQUENCE</scope>
    <source>
        <strain evidence="9">CGMCC 1.15493</strain>
    </source>
</reference>
<organism evidence="9 10">
    <name type="scientific">Aureimonas glaciei</name>
    <dbReference type="NCBI Taxonomy" id="1776957"/>
    <lineage>
        <taxon>Bacteria</taxon>
        <taxon>Pseudomonadati</taxon>
        <taxon>Pseudomonadota</taxon>
        <taxon>Alphaproteobacteria</taxon>
        <taxon>Hyphomicrobiales</taxon>
        <taxon>Aurantimonadaceae</taxon>
        <taxon>Aureimonas</taxon>
    </lineage>
</organism>
<dbReference type="InterPro" id="IPR000515">
    <property type="entry name" value="MetI-like"/>
</dbReference>
<evidence type="ECO:0000259" key="8">
    <source>
        <dbReference type="PROSITE" id="PS50928"/>
    </source>
</evidence>
<comment type="subcellular location">
    <subcellularLocation>
        <location evidence="1 7">Cell membrane</location>
        <topology evidence="1 7">Multi-pass membrane protein</topology>
    </subcellularLocation>
</comment>
<dbReference type="InterPro" id="IPR045621">
    <property type="entry name" value="BPD_transp_1_N"/>
</dbReference>
<dbReference type="CDD" id="cd06261">
    <property type="entry name" value="TM_PBP2"/>
    <property type="match status" value="1"/>
</dbReference>
<name>A0A917DBU6_9HYPH</name>
<keyword evidence="4 7" id="KW-0812">Transmembrane</keyword>
<dbReference type="Gene3D" id="1.10.3720.10">
    <property type="entry name" value="MetI-like"/>
    <property type="match status" value="1"/>
</dbReference>
<feature type="transmembrane region" description="Helical" evidence="7">
    <location>
        <begin position="130"/>
        <end position="150"/>
    </location>
</feature>
<dbReference type="PANTHER" id="PTHR43163:SF3">
    <property type="entry name" value="PEPTIDE ABC TRANSPORTER PERMEASE PROTEIN"/>
    <property type="match status" value="1"/>
</dbReference>
<evidence type="ECO:0000313" key="10">
    <source>
        <dbReference type="Proteomes" id="UP000613160"/>
    </source>
</evidence>
<evidence type="ECO:0000256" key="7">
    <source>
        <dbReference type="RuleBase" id="RU363032"/>
    </source>
</evidence>
<feature type="transmembrane region" description="Helical" evidence="7">
    <location>
        <begin position="162"/>
        <end position="188"/>
    </location>
</feature>
<keyword evidence="6 7" id="KW-0472">Membrane</keyword>
<comment type="similarity">
    <text evidence="7">Belongs to the binding-protein-dependent transport system permease family.</text>
</comment>
<evidence type="ECO:0000256" key="1">
    <source>
        <dbReference type="ARBA" id="ARBA00004651"/>
    </source>
</evidence>
<feature type="transmembrane region" description="Helical" evidence="7">
    <location>
        <begin position="36"/>
        <end position="58"/>
    </location>
</feature>
<evidence type="ECO:0000313" key="9">
    <source>
        <dbReference type="EMBL" id="GGD23525.1"/>
    </source>
</evidence>
<dbReference type="EMBL" id="BMJJ01000006">
    <property type="protein sequence ID" value="GGD23525.1"/>
    <property type="molecule type" value="Genomic_DNA"/>
</dbReference>
<evidence type="ECO:0000256" key="3">
    <source>
        <dbReference type="ARBA" id="ARBA00022475"/>
    </source>
</evidence>
<dbReference type="AlphaFoldDB" id="A0A917DBU6"/>
<dbReference type="GO" id="GO:0055085">
    <property type="term" value="P:transmembrane transport"/>
    <property type="evidence" value="ECO:0007669"/>
    <property type="project" value="InterPro"/>
</dbReference>
<comment type="caution">
    <text evidence="9">The sequence shown here is derived from an EMBL/GenBank/DDBJ whole genome shotgun (WGS) entry which is preliminary data.</text>
</comment>
<dbReference type="SUPFAM" id="SSF161098">
    <property type="entry name" value="MetI-like"/>
    <property type="match status" value="1"/>
</dbReference>
<keyword evidence="5 7" id="KW-1133">Transmembrane helix</keyword>
<evidence type="ECO:0000256" key="5">
    <source>
        <dbReference type="ARBA" id="ARBA00022989"/>
    </source>
</evidence>
<keyword evidence="10" id="KW-1185">Reference proteome</keyword>
<protein>
    <submittedName>
        <fullName evidence="9">ABC transporter permease</fullName>
    </submittedName>
</protein>
<evidence type="ECO:0000256" key="6">
    <source>
        <dbReference type="ARBA" id="ARBA00023136"/>
    </source>
</evidence>
<feature type="transmembrane region" description="Helical" evidence="7">
    <location>
        <begin position="312"/>
        <end position="338"/>
    </location>
</feature>